<protein>
    <submittedName>
        <fullName evidence="1">Uncharacterized protein</fullName>
    </submittedName>
</protein>
<name>A0A0C9X5U5_9AGAR</name>
<reference evidence="2" key="2">
    <citation type="submission" date="2015-01" db="EMBL/GenBank/DDBJ databases">
        <title>Evolutionary Origins and Diversification of the Mycorrhizal Mutualists.</title>
        <authorList>
            <consortium name="DOE Joint Genome Institute"/>
            <consortium name="Mycorrhizal Genomics Consortium"/>
            <person name="Kohler A."/>
            <person name="Kuo A."/>
            <person name="Nagy L.G."/>
            <person name="Floudas D."/>
            <person name="Copeland A."/>
            <person name="Barry K.W."/>
            <person name="Cichocki N."/>
            <person name="Veneault-Fourrey C."/>
            <person name="LaButti K."/>
            <person name="Lindquist E.A."/>
            <person name="Lipzen A."/>
            <person name="Lundell T."/>
            <person name="Morin E."/>
            <person name="Murat C."/>
            <person name="Riley R."/>
            <person name="Ohm R."/>
            <person name="Sun H."/>
            <person name="Tunlid A."/>
            <person name="Henrissat B."/>
            <person name="Grigoriev I.V."/>
            <person name="Hibbett D.S."/>
            <person name="Martin F."/>
        </authorList>
    </citation>
    <scope>NUCLEOTIDE SEQUENCE [LARGE SCALE GENOMIC DNA]</scope>
    <source>
        <strain evidence="2">LaAM-08-1</strain>
    </source>
</reference>
<organism evidence="1 2">
    <name type="scientific">Laccaria amethystina LaAM-08-1</name>
    <dbReference type="NCBI Taxonomy" id="1095629"/>
    <lineage>
        <taxon>Eukaryota</taxon>
        <taxon>Fungi</taxon>
        <taxon>Dikarya</taxon>
        <taxon>Basidiomycota</taxon>
        <taxon>Agaricomycotina</taxon>
        <taxon>Agaricomycetes</taxon>
        <taxon>Agaricomycetidae</taxon>
        <taxon>Agaricales</taxon>
        <taxon>Agaricineae</taxon>
        <taxon>Hydnangiaceae</taxon>
        <taxon>Laccaria</taxon>
    </lineage>
</organism>
<proteinExistence type="predicted"/>
<dbReference type="EMBL" id="KN838626">
    <property type="protein sequence ID" value="KIK00411.1"/>
    <property type="molecule type" value="Genomic_DNA"/>
</dbReference>
<accession>A0A0C9X5U5</accession>
<reference evidence="1 2" key="1">
    <citation type="submission" date="2014-04" db="EMBL/GenBank/DDBJ databases">
        <authorList>
            <consortium name="DOE Joint Genome Institute"/>
            <person name="Kuo A."/>
            <person name="Kohler A."/>
            <person name="Nagy L.G."/>
            <person name="Floudas D."/>
            <person name="Copeland A."/>
            <person name="Barry K.W."/>
            <person name="Cichocki N."/>
            <person name="Veneault-Fourrey C."/>
            <person name="LaButti K."/>
            <person name="Lindquist E.A."/>
            <person name="Lipzen A."/>
            <person name="Lundell T."/>
            <person name="Morin E."/>
            <person name="Murat C."/>
            <person name="Sun H."/>
            <person name="Tunlid A."/>
            <person name="Henrissat B."/>
            <person name="Grigoriev I.V."/>
            <person name="Hibbett D.S."/>
            <person name="Martin F."/>
            <person name="Nordberg H.P."/>
            <person name="Cantor M.N."/>
            <person name="Hua S.X."/>
        </authorList>
    </citation>
    <scope>NUCLEOTIDE SEQUENCE [LARGE SCALE GENOMIC DNA]</scope>
    <source>
        <strain evidence="1 2">LaAM-08-1</strain>
    </source>
</reference>
<dbReference type="Proteomes" id="UP000054477">
    <property type="component" value="Unassembled WGS sequence"/>
</dbReference>
<evidence type="ECO:0000313" key="2">
    <source>
        <dbReference type="Proteomes" id="UP000054477"/>
    </source>
</evidence>
<evidence type="ECO:0000313" key="1">
    <source>
        <dbReference type="EMBL" id="KIK00411.1"/>
    </source>
</evidence>
<keyword evidence="2" id="KW-1185">Reference proteome</keyword>
<gene>
    <name evidence="1" type="ORF">K443DRAFT_611635</name>
</gene>
<feature type="non-terminal residue" evidence="1">
    <location>
        <position position="121"/>
    </location>
</feature>
<sequence length="121" mass="13578">NRIPLTSPSHSLISNASLSSHQLTIDPRTVSLTLPHLACSAMASEQCARVGTVKAKALPSLMMRPITKFKRFYRCVHQVVVLKILAPKNVVQQSTRQQTQSFYVPFCSPSHLHRTRIFIQP</sequence>
<dbReference type="HOGENOM" id="CLU_2043652_0_0_1"/>
<dbReference type="AlphaFoldDB" id="A0A0C9X5U5"/>